<proteinExistence type="predicted"/>
<dbReference type="InterPro" id="IPR002575">
    <property type="entry name" value="Aminoglycoside_PTrfase"/>
</dbReference>
<evidence type="ECO:0000313" key="2">
    <source>
        <dbReference type="EMBL" id="TMQ90850.1"/>
    </source>
</evidence>
<keyword evidence="3" id="KW-1185">Reference proteome</keyword>
<name>A0A5C4J340_9ACTN</name>
<dbReference type="Pfam" id="PF01636">
    <property type="entry name" value="APH"/>
    <property type="match status" value="1"/>
</dbReference>
<dbReference type="Gene3D" id="3.90.1200.10">
    <property type="match status" value="1"/>
</dbReference>
<evidence type="ECO:0000313" key="3">
    <source>
        <dbReference type="Proteomes" id="UP000309174"/>
    </source>
</evidence>
<dbReference type="InterPro" id="IPR011009">
    <property type="entry name" value="Kinase-like_dom_sf"/>
</dbReference>
<gene>
    <name evidence="2" type="ORF">ETD83_33655</name>
</gene>
<evidence type="ECO:0000259" key="1">
    <source>
        <dbReference type="Pfam" id="PF01636"/>
    </source>
</evidence>
<reference evidence="2 3" key="1">
    <citation type="submission" date="2019-05" db="EMBL/GenBank/DDBJ databases">
        <title>Draft genome sequence of Actinomadura sp. 14C53.</title>
        <authorList>
            <person name="Saricaoglu S."/>
            <person name="Isik K."/>
        </authorList>
    </citation>
    <scope>NUCLEOTIDE SEQUENCE [LARGE SCALE GENOMIC DNA]</scope>
    <source>
        <strain evidence="2 3">14C53</strain>
    </source>
</reference>
<accession>A0A5C4J340</accession>
<dbReference type="OrthoDB" id="2570531at2"/>
<protein>
    <submittedName>
        <fullName evidence="2">Aminoglycoside phosphotransferase</fullName>
    </submittedName>
</protein>
<sequence length="268" mass="29415">MRDTWTGLPVQVREAVQAHTGDIVRAEPAPAGNHADVAGTLHTSSGRVFIKAARKLDEEDGAEVWSLRNEAAINPHVTEFAPRLHWTVETGGWLVLGFECVDGRHADFTPGSPDLKVLAETVHALQSVPCPPVVQMRVERRWATVAEDVSPMAGTTLLHTDVNAENLLITPDGCAVLVDWAFAARGAAWVELGLLLPWLLKAGHTPAQAADWAARFPSWAAADPADVDLFSAVFAERWRRHAERDPAEWVVLHAALTRQWAAHRSRRQ</sequence>
<dbReference type="SUPFAM" id="SSF56112">
    <property type="entry name" value="Protein kinase-like (PK-like)"/>
    <property type="match status" value="1"/>
</dbReference>
<dbReference type="RefSeq" id="WP_138649246.1">
    <property type="nucleotide sequence ID" value="NZ_VCKW01000256.1"/>
</dbReference>
<dbReference type="Proteomes" id="UP000309174">
    <property type="component" value="Unassembled WGS sequence"/>
</dbReference>
<dbReference type="AlphaFoldDB" id="A0A5C4J340"/>
<dbReference type="EMBL" id="VCKW01000256">
    <property type="protein sequence ID" value="TMQ90850.1"/>
    <property type="molecule type" value="Genomic_DNA"/>
</dbReference>
<dbReference type="GO" id="GO:0016740">
    <property type="term" value="F:transferase activity"/>
    <property type="evidence" value="ECO:0007669"/>
    <property type="project" value="UniProtKB-KW"/>
</dbReference>
<comment type="caution">
    <text evidence="2">The sequence shown here is derived from an EMBL/GenBank/DDBJ whole genome shotgun (WGS) entry which is preliminary data.</text>
</comment>
<feature type="domain" description="Aminoglycoside phosphotransferase" evidence="1">
    <location>
        <begin position="125"/>
        <end position="223"/>
    </location>
</feature>
<organism evidence="2 3">
    <name type="scientific">Actinomadura soli</name>
    <dbReference type="NCBI Taxonomy" id="2508997"/>
    <lineage>
        <taxon>Bacteria</taxon>
        <taxon>Bacillati</taxon>
        <taxon>Actinomycetota</taxon>
        <taxon>Actinomycetes</taxon>
        <taxon>Streptosporangiales</taxon>
        <taxon>Thermomonosporaceae</taxon>
        <taxon>Actinomadura</taxon>
    </lineage>
</organism>
<keyword evidence="2" id="KW-0808">Transferase</keyword>